<dbReference type="GO" id="GO:0005886">
    <property type="term" value="C:plasma membrane"/>
    <property type="evidence" value="ECO:0007669"/>
    <property type="project" value="UniProtKB-SubCell"/>
</dbReference>
<dbReference type="AlphaFoldDB" id="A0A3P8M0Q5"/>
<dbReference type="PANTHER" id="PTHR23522:SF10">
    <property type="entry name" value="3-PHENYLPROPIONIC ACID TRANSPORTER-RELATED"/>
    <property type="match status" value="1"/>
</dbReference>
<feature type="transmembrane region" description="Helical" evidence="8">
    <location>
        <begin position="142"/>
        <end position="159"/>
    </location>
</feature>
<evidence type="ECO:0000313" key="10">
    <source>
        <dbReference type="Proteomes" id="UP000274346"/>
    </source>
</evidence>
<name>A0A3P8M0Q5_RAOTE</name>
<dbReference type="Proteomes" id="UP000274346">
    <property type="component" value="Chromosome"/>
</dbReference>
<keyword evidence="2" id="KW-0813">Transport</keyword>
<dbReference type="Gene3D" id="1.20.1250.20">
    <property type="entry name" value="MFS general substrate transporter like domains"/>
    <property type="match status" value="2"/>
</dbReference>
<dbReference type="GO" id="GO:0015528">
    <property type="term" value="F:lactose:proton symporter activity"/>
    <property type="evidence" value="ECO:0007669"/>
    <property type="project" value="TreeGrafter"/>
</dbReference>
<sequence>MGLLILFAPFFIFVFSPLLQMNIFVGALVGGIYLGIVFSSGSGAVEAYIERVSRANRFEYGKVRVAGCIGWAICASITGILFGIDPNITFWIASGFALALGVLLWFSRPESSNSAQVMDALGANRQAFSLRVAAELLRMPRFWGFIIYVVGVASVYDVFDQQFANFFKGFFSSPQRGTEVFGFVTTGGELLNALVMFCAPAIVNRIGAKNALLTAGVIMSVRILGSSFATSAVEVVILKTLHMFESSVPAGRHLQIYLFRLNPKLSATLFLIGFNLSKQLSGVVLSAWVGRMYDTVGFHQAYLILGSITLCFTIISLFTLKGSKTLLPARDITTPSEL</sequence>
<dbReference type="Pfam" id="PF01306">
    <property type="entry name" value="LacY_symp"/>
    <property type="match status" value="1"/>
</dbReference>
<comment type="subcellular location">
    <subcellularLocation>
        <location evidence="1">Cell inner membrane</location>
        <topology evidence="1">Multi-pass membrane protein</topology>
    </subcellularLocation>
</comment>
<proteinExistence type="predicted"/>
<dbReference type="GO" id="GO:0030395">
    <property type="term" value="F:lactose binding"/>
    <property type="evidence" value="ECO:0007669"/>
    <property type="project" value="TreeGrafter"/>
</dbReference>
<accession>A0A3P8M0Q5</accession>
<keyword evidence="4" id="KW-0997">Cell inner membrane</keyword>
<dbReference type="EMBL" id="LR131271">
    <property type="protein sequence ID" value="VDR27110.1"/>
    <property type="molecule type" value="Genomic_DNA"/>
</dbReference>
<dbReference type="NCBIfam" id="TIGR00882">
    <property type="entry name" value="2A0105"/>
    <property type="match status" value="1"/>
</dbReference>
<organism evidence="9 10">
    <name type="scientific">Raoultella terrigena</name>
    <name type="common">Klebsiella terrigena</name>
    <dbReference type="NCBI Taxonomy" id="577"/>
    <lineage>
        <taxon>Bacteria</taxon>
        <taxon>Pseudomonadati</taxon>
        <taxon>Pseudomonadota</taxon>
        <taxon>Gammaproteobacteria</taxon>
        <taxon>Enterobacterales</taxon>
        <taxon>Enterobacteriaceae</taxon>
        <taxon>Klebsiella/Raoultella group</taxon>
        <taxon>Raoultella</taxon>
    </lineage>
</organism>
<gene>
    <name evidence="9" type="primary">lacY_2</name>
    <name evidence="9" type="ORF">NCTC13098_03475</name>
</gene>
<dbReference type="SUPFAM" id="SSF103473">
    <property type="entry name" value="MFS general substrate transporter"/>
    <property type="match status" value="1"/>
</dbReference>
<dbReference type="PANTHER" id="PTHR23522">
    <property type="entry name" value="BLL5896 PROTEIN"/>
    <property type="match status" value="1"/>
</dbReference>
<dbReference type="NCBIfam" id="NF007077">
    <property type="entry name" value="PRK09528.1"/>
    <property type="match status" value="1"/>
</dbReference>
<dbReference type="InterPro" id="IPR036259">
    <property type="entry name" value="MFS_trans_sf"/>
</dbReference>
<evidence type="ECO:0000256" key="5">
    <source>
        <dbReference type="ARBA" id="ARBA00022692"/>
    </source>
</evidence>
<evidence type="ECO:0000256" key="2">
    <source>
        <dbReference type="ARBA" id="ARBA00022448"/>
    </source>
</evidence>
<keyword evidence="6 8" id="KW-1133">Transmembrane helix</keyword>
<keyword evidence="5 8" id="KW-0812">Transmembrane</keyword>
<reference evidence="9 10" key="1">
    <citation type="submission" date="2018-12" db="EMBL/GenBank/DDBJ databases">
        <authorList>
            <consortium name="Pathogen Informatics"/>
        </authorList>
    </citation>
    <scope>NUCLEOTIDE SEQUENCE [LARGE SCALE GENOMIC DNA]</scope>
    <source>
        <strain evidence="9 10">NCTC13098</strain>
    </source>
</reference>
<feature type="transmembrane region" description="Helical" evidence="8">
    <location>
        <begin position="30"/>
        <end position="49"/>
    </location>
</feature>
<feature type="transmembrane region" description="Helical" evidence="8">
    <location>
        <begin position="88"/>
        <end position="106"/>
    </location>
</feature>
<evidence type="ECO:0000256" key="6">
    <source>
        <dbReference type="ARBA" id="ARBA00022989"/>
    </source>
</evidence>
<evidence type="ECO:0000313" key="9">
    <source>
        <dbReference type="EMBL" id="VDR27110.1"/>
    </source>
</evidence>
<keyword evidence="7 8" id="KW-0472">Membrane</keyword>
<evidence type="ECO:0000256" key="3">
    <source>
        <dbReference type="ARBA" id="ARBA00022475"/>
    </source>
</evidence>
<feature type="transmembrane region" description="Helical" evidence="8">
    <location>
        <begin position="301"/>
        <end position="320"/>
    </location>
</feature>
<evidence type="ECO:0000256" key="8">
    <source>
        <dbReference type="SAM" id="Phobius"/>
    </source>
</evidence>
<keyword evidence="3" id="KW-1003">Cell membrane</keyword>
<evidence type="ECO:0000256" key="4">
    <source>
        <dbReference type="ARBA" id="ARBA00022519"/>
    </source>
</evidence>
<evidence type="ECO:0000256" key="1">
    <source>
        <dbReference type="ARBA" id="ARBA00004429"/>
    </source>
</evidence>
<feature type="transmembrane region" description="Helical" evidence="8">
    <location>
        <begin position="61"/>
        <end position="82"/>
    </location>
</feature>
<feature type="transmembrane region" description="Helical" evidence="8">
    <location>
        <begin position="179"/>
        <end position="203"/>
    </location>
</feature>
<dbReference type="KEGG" id="rtg:NCTC13098_03475"/>
<dbReference type="PRINTS" id="PR00174">
    <property type="entry name" value="LACYSMPORT"/>
</dbReference>
<evidence type="ECO:0000256" key="7">
    <source>
        <dbReference type="ARBA" id="ARBA00023136"/>
    </source>
</evidence>
<feature type="transmembrane region" description="Helical" evidence="8">
    <location>
        <begin position="267"/>
        <end position="289"/>
    </location>
</feature>
<dbReference type="InterPro" id="IPR000576">
    <property type="entry name" value="LacY/RafB_perm_fam"/>
</dbReference>
<protein>
    <submittedName>
        <fullName evidence="9">Lactose-proton symport</fullName>
    </submittedName>
</protein>